<keyword evidence="2" id="KW-1185">Reference proteome</keyword>
<protein>
    <submittedName>
        <fullName evidence="1">Uncharacterized protein</fullName>
    </submittedName>
</protein>
<dbReference type="EMBL" id="JAJIAO010000004">
    <property type="protein sequence ID" value="MCK8624782.1"/>
    <property type="molecule type" value="Genomic_DNA"/>
</dbReference>
<dbReference type="Proteomes" id="UP001522905">
    <property type="component" value="Unassembled WGS sequence"/>
</dbReference>
<accession>A0ABT0I233</accession>
<dbReference type="RefSeq" id="WP_248601701.1">
    <property type="nucleotide sequence ID" value="NZ_JAJIAO010000004.1"/>
</dbReference>
<reference evidence="1 2" key="1">
    <citation type="submission" date="2021-11" db="EMBL/GenBank/DDBJ databases">
        <title>Comparative genomics of bee honey and flower isolates.</title>
        <authorList>
            <person name="Bechtner J.D."/>
            <person name="Gallus M.K."/>
            <person name="Ehrmann M."/>
        </authorList>
    </citation>
    <scope>NUCLEOTIDE SEQUENCE [LARGE SCALE GENOMIC DNA]</scope>
    <source>
        <strain evidence="1 2">M161</strain>
    </source>
</reference>
<organism evidence="1 2">
    <name type="scientific">Apilactobacillus xinyiensis</name>
    <dbReference type="NCBI Taxonomy" id="2841032"/>
    <lineage>
        <taxon>Bacteria</taxon>
        <taxon>Bacillati</taxon>
        <taxon>Bacillota</taxon>
        <taxon>Bacilli</taxon>
        <taxon>Lactobacillales</taxon>
        <taxon>Lactobacillaceae</taxon>
        <taxon>Apilactobacillus</taxon>
    </lineage>
</organism>
<evidence type="ECO:0000313" key="2">
    <source>
        <dbReference type="Proteomes" id="UP001522905"/>
    </source>
</evidence>
<comment type="caution">
    <text evidence="1">The sequence shown here is derived from an EMBL/GenBank/DDBJ whole genome shotgun (WGS) entry which is preliminary data.</text>
</comment>
<proteinExistence type="predicted"/>
<sequence length="216" mass="25328">MYDYKPGADYGNELLQNSFITTDKEKLYNKVERKFYYFYKVTSPFKKYKAIPSDGVWIRDKWVMLPEGMCMNAYNKMVSILPGVKINNEFQSFAYLVAAINSSGIGIADSDWNDPIFEKIGNHKMGFDIISDTSGRWRKYDDKFTKAMRNKLYNNQITFDEYFKAVFTHSFDINRYKKYGNEIGIYADPKSSSLYGRIVIFFLTKDENSFNNGYNK</sequence>
<evidence type="ECO:0000313" key="1">
    <source>
        <dbReference type="EMBL" id="MCK8624782.1"/>
    </source>
</evidence>
<name>A0ABT0I233_9LACO</name>
<gene>
    <name evidence="1" type="ORF">LNP07_04555</name>
</gene>